<evidence type="ECO:0000313" key="2">
    <source>
        <dbReference type="EMBL" id="KAL0479239.1"/>
    </source>
</evidence>
<keyword evidence="3" id="KW-1185">Reference proteome</keyword>
<dbReference type="EMBL" id="JAOPGA020000516">
    <property type="protein sequence ID" value="KAL0479239.1"/>
    <property type="molecule type" value="Genomic_DNA"/>
</dbReference>
<protein>
    <submittedName>
        <fullName evidence="2">Uncharacterized protein</fullName>
    </submittedName>
</protein>
<evidence type="ECO:0000256" key="1">
    <source>
        <dbReference type="SAM" id="MobiDB-lite"/>
    </source>
</evidence>
<feature type="compositionally biased region" description="Polar residues" evidence="1">
    <location>
        <begin position="41"/>
        <end position="55"/>
    </location>
</feature>
<name>A0AAW2YQ64_9EUKA</name>
<organism evidence="2 3">
    <name type="scientific">Acrasis kona</name>
    <dbReference type="NCBI Taxonomy" id="1008807"/>
    <lineage>
        <taxon>Eukaryota</taxon>
        <taxon>Discoba</taxon>
        <taxon>Heterolobosea</taxon>
        <taxon>Tetramitia</taxon>
        <taxon>Eutetramitia</taxon>
        <taxon>Acrasidae</taxon>
        <taxon>Acrasis</taxon>
    </lineage>
</organism>
<evidence type="ECO:0000313" key="3">
    <source>
        <dbReference type="Proteomes" id="UP001431209"/>
    </source>
</evidence>
<proteinExistence type="predicted"/>
<reference evidence="2 3" key="1">
    <citation type="submission" date="2024-03" db="EMBL/GenBank/DDBJ databases">
        <title>The Acrasis kona genome and developmental transcriptomes reveal deep origins of eukaryotic multicellular pathways.</title>
        <authorList>
            <person name="Sheikh S."/>
            <person name="Fu C.-J."/>
            <person name="Brown M.W."/>
            <person name="Baldauf S.L."/>
        </authorList>
    </citation>
    <scope>NUCLEOTIDE SEQUENCE [LARGE SCALE GENOMIC DNA]</scope>
    <source>
        <strain evidence="2 3">ATCC MYA-3509</strain>
    </source>
</reference>
<feature type="region of interest" description="Disordered" evidence="1">
    <location>
        <begin position="76"/>
        <end position="97"/>
    </location>
</feature>
<feature type="region of interest" description="Disordered" evidence="1">
    <location>
        <begin position="33"/>
        <end position="60"/>
    </location>
</feature>
<sequence length="165" mass="19036">MWTSENCSDRDISNMIMMELLDMRNINATHACSSKRPHMQSEPNLSPAKESSSSPRECDDRELSMIIMKQISEKEQAKNKENMKKISNKKRKISEDECSEGTRKEYSFVDNSTSPTCDLSGKEFIFVDCNPTKPISNERIMVQRSSSFAKKRRVHDAYVTHFVLE</sequence>
<dbReference type="AlphaFoldDB" id="A0AAW2YQ64"/>
<accession>A0AAW2YQ64</accession>
<gene>
    <name evidence="2" type="ORF">AKO1_008065</name>
</gene>
<comment type="caution">
    <text evidence="2">The sequence shown here is derived from an EMBL/GenBank/DDBJ whole genome shotgun (WGS) entry which is preliminary data.</text>
</comment>
<dbReference type="Proteomes" id="UP001431209">
    <property type="component" value="Unassembled WGS sequence"/>
</dbReference>